<dbReference type="EMBL" id="SDMP01000014">
    <property type="protein sequence ID" value="RYR15813.1"/>
    <property type="molecule type" value="Genomic_DNA"/>
</dbReference>
<feature type="domain" description="HAT C-terminal dimerisation" evidence="2">
    <location>
        <begin position="76"/>
        <end position="140"/>
    </location>
</feature>
<evidence type="ECO:0000313" key="3">
    <source>
        <dbReference type="EMBL" id="RYR15813.1"/>
    </source>
</evidence>
<dbReference type="InterPro" id="IPR012337">
    <property type="entry name" value="RNaseH-like_sf"/>
</dbReference>
<evidence type="ECO:0000313" key="4">
    <source>
        <dbReference type="Proteomes" id="UP000289738"/>
    </source>
</evidence>
<keyword evidence="1" id="KW-0472">Membrane</keyword>
<keyword evidence="1" id="KW-0812">Transmembrane</keyword>
<comment type="caution">
    <text evidence="3">The sequence shown here is derived from an EMBL/GenBank/DDBJ whole genome shotgun (WGS) entry which is preliminary data.</text>
</comment>
<evidence type="ECO:0000259" key="2">
    <source>
        <dbReference type="Pfam" id="PF05699"/>
    </source>
</evidence>
<dbReference type="PANTHER" id="PTHR23272:SF161">
    <property type="entry name" value="ZINC FINGER BED DOMAIN-CONTAINING PROTEIN RICESLEEPER 1-LIKE"/>
    <property type="match status" value="1"/>
</dbReference>
<dbReference type="PANTHER" id="PTHR23272">
    <property type="entry name" value="BED FINGER-RELATED"/>
    <property type="match status" value="1"/>
</dbReference>
<dbReference type="AlphaFoldDB" id="A0A444ZNQ9"/>
<keyword evidence="1" id="KW-1133">Transmembrane helix</keyword>
<name>A0A444ZNQ9_ARAHY</name>
<dbReference type="STRING" id="3818.A0A444ZNQ9"/>
<sequence length="142" mass="16616">MQKIEYVNYFLDYLFGEEKGGELRSNLSKCINNINVLRKQVKLIRKMFKPTTLILMFMVWAFFLQATGRRTNTKSDLDRYLQEECEPYSHKFDILNWWKVNSIRFPILGNTAHKVLAIPVSTVVSEFAFSTGGRVLNPYQVP</sequence>
<protein>
    <recommendedName>
        <fullName evidence="2">HAT C-terminal dimerisation domain-containing protein</fullName>
    </recommendedName>
</protein>
<accession>A0A444ZNQ9</accession>
<keyword evidence="4" id="KW-1185">Reference proteome</keyword>
<evidence type="ECO:0000256" key="1">
    <source>
        <dbReference type="SAM" id="Phobius"/>
    </source>
</evidence>
<gene>
    <name evidence="3" type="ORF">Ahy_B04g072757</name>
</gene>
<dbReference type="InterPro" id="IPR008906">
    <property type="entry name" value="HATC_C_dom"/>
</dbReference>
<dbReference type="GO" id="GO:0046983">
    <property type="term" value="F:protein dimerization activity"/>
    <property type="evidence" value="ECO:0007669"/>
    <property type="project" value="InterPro"/>
</dbReference>
<reference evidence="3 4" key="1">
    <citation type="submission" date="2019-01" db="EMBL/GenBank/DDBJ databases">
        <title>Sequencing of cultivated peanut Arachis hypogaea provides insights into genome evolution and oil improvement.</title>
        <authorList>
            <person name="Chen X."/>
        </authorList>
    </citation>
    <scope>NUCLEOTIDE SEQUENCE [LARGE SCALE GENOMIC DNA]</scope>
    <source>
        <strain evidence="4">cv. Fuhuasheng</strain>
        <tissue evidence="3">Leaves</tissue>
    </source>
</reference>
<feature type="transmembrane region" description="Helical" evidence="1">
    <location>
        <begin position="47"/>
        <end position="66"/>
    </location>
</feature>
<dbReference type="SUPFAM" id="SSF53098">
    <property type="entry name" value="Ribonuclease H-like"/>
    <property type="match status" value="1"/>
</dbReference>
<organism evidence="3 4">
    <name type="scientific">Arachis hypogaea</name>
    <name type="common">Peanut</name>
    <dbReference type="NCBI Taxonomy" id="3818"/>
    <lineage>
        <taxon>Eukaryota</taxon>
        <taxon>Viridiplantae</taxon>
        <taxon>Streptophyta</taxon>
        <taxon>Embryophyta</taxon>
        <taxon>Tracheophyta</taxon>
        <taxon>Spermatophyta</taxon>
        <taxon>Magnoliopsida</taxon>
        <taxon>eudicotyledons</taxon>
        <taxon>Gunneridae</taxon>
        <taxon>Pentapetalae</taxon>
        <taxon>rosids</taxon>
        <taxon>fabids</taxon>
        <taxon>Fabales</taxon>
        <taxon>Fabaceae</taxon>
        <taxon>Papilionoideae</taxon>
        <taxon>50 kb inversion clade</taxon>
        <taxon>dalbergioids sensu lato</taxon>
        <taxon>Dalbergieae</taxon>
        <taxon>Pterocarpus clade</taxon>
        <taxon>Arachis</taxon>
    </lineage>
</organism>
<dbReference type="Proteomes" id="UP000289738">
    <property type="component" value="Chromosome B04"/>
</dbReference>
<proteinExistence type="predicted"/>
<dbReference type="Pfam" id="PF05699">
    <property type="entry name" value="Dimer_Tnp_hAT"/>
    <property type="match status" value="1"/>
</dbReference>